<dbReference type="Gene3D" id="1.10.10.10">
    <property type="entry name" value="Winged helix-like DNA-binding domain superfamily/Winged helix DNA-binding domain"/>
    <property type="match status" value="1"/>
</dbReference>
<evidence type="ECO:0000256" key="3">
    <source>
        <dbReference type="ARBA" id="ARBA00023163"/>
    </source>
</evidence>
<proteinExistence type="predicted"/>
<dbReference type="InterPro" id="IPR008920">
    <property type="entry name" value="TF_FadR/GntR_C"/>
</dbReference>
<evidence type="ECO:0000256" key="1">
    <source>
        <dbReference type="ARBA" id="ARBA00023015"/>
    </source>
</evidence>
<dbReference type="InterPro" id="IPR036388">
    <property type="entry name" value="WH-like_DNA-bd_sf"/>
</dbReference>
<dbReference type="RefSeq" id="WP_170109370.1">
    <property type="nucleotide sequence ID" value="NZ_QAOH01000023.1"/>
</dbReference>
<dbReference type="Pfam" id="PF00392">
    <property type="entry name" value="GntR"/>
    <property type="match status" value="1"/>
</dbReference>
<dbReference type="AlphaFoldDB" id="A0A2T5H539"/>
<keyword evidence="3" id="KW-0804">Transcription</keyword>
<evidence type="ECO:0000256" key="2">
    <source>
        <dbReference type="ARBA" id="ARBA00023125"/>
    </source>
</evidence>
<accession>A0A2T5H539</accession>
<dbReference type="Pfam" id="PF07729">
    <property type="entry name" value="FCD"/>
    <property type="match status" value="1"/>
</dbReference>
<dbReference type="Gene3D" id="1.20.120.530">
    <property type="entry name" value="GntR ligand-binding domain-like"/>
    <property type="match status" value="1"/>
</dbReference>
<dbReference type="PROSITE" id="PS50949">
    <property type="entry name" value="HTH_GNTR"/>
    <property type="match status" value="1"/>
</dbReference>
<organism evidence="5 6">
    <name type="scientific">Celeribacter persicus</name>
    <dbReference type="NCBI Taxonomy" id="1651082"/>
    <lineage>
        <taxon>Bacteria</taxon>
        <taxon>Pseudomonadati</taxon>
        <taxon>Pseudomonadota</taxon>
        <taxon>Alphaproteobacteria</taxon>
        <taxon>Rhodobacterales</taxon>
        <taxon>Roseobacteraceae</taxon>
        <taxon>Celeribacter</taxon>
    </lineage>
</organism>
<gene>
    <name evidence="5" type="ORF">C8N42_12313</name>
</gene>
<comment type="caution">
    <text evidence="5">The sequence shown here is derived from an EMBL/GenBank/DDBJ whole genome shotgun (WGS) entry which is preliminary data.</text>
</comment>
<dbReference type="GO" id="GO:0003677">
    <property type="term" value="F:DNA binding"/>
    <property type="evidence" value="ECO:0007669"/>
    <property type="project" value="UniProtKB-KW"/>
</dbReference>
<dbReference type="InterPro" id="IPR011711">
    <property type="entry name" value="GntR_C"/>
</dbReference>
<evidence type="ECO:0000313" key="5">
    <source>
        <dbReference type="EMBL" id="PTQ66695.1"/>
    </source>
</evidence>
<reference evidence="5 6" key="1">
    <citation type="submission" date="2018-04" db="EMBL/GenBank/DDBJ databases">
        <title>Genomic Encyclopedia of Archaeal and Bacterial Type Strains, Phase II (KMG-II): from individual species to whole genera.</title>
        <authorList>
            <person name="Goeker M."/>
        </authorList>
    </citation>
    <scope>NUCLEOTIDE SEQUENCE [LARGE SCALE GENOMIC DNA]</scope>
    <source>
        <strain evidence="5 6">DSM 100434</strain>
    </source>
</reference>
<dbReference type="SMART" id="SM00345">
    <property type="entry name" value="HTH_GNTR"/>
    <property type="match status" value="1"/>
</dbReference>
<feature type="domain" description="HTH gntR-type" evidence="4">
    <location>
        <begin position="17"/>
        <end position="84"/>
    </location>
</feature>
<sequence length="240" mass="26965">MSFSGNINEIASESGARTAIEQVYRDLHKAILLGDIAPETRLRVEDLRQKLGVGASTVREALSRLLVENLVTTEGQRGFRSAAASLKDFKSIVEMRAMLEARAVRASIELGDDAWENAFVAAHHHLAKIETDMPIRDKQLVAEWEMRNRAFHNAMIAACENDWLLNFRGILYNHSVRYLRISIADRTIPRDVRGEHQAIFDAVVSRDADLAEKLTIEHIHRTVPVIEASLSAKACERQSV</sequence>
<dbReference type="Proteomes" id="UP000244077">
    <property type="component" value="Unassembled WGS sequence"/>
</dbReference>
<dbReference type="SUPFAM" id="SSF46785">
    <property type="entry name" value="Winged helix' DNA-binding domain"/>
    <property type="match status" value="1"/>
</dbReference>
<keyword evidence="6" id="KW-1185">Reference proteome</keyword>
<dbReference type="SMART" id="SM00895">
    <property type="entry name" value="FCD"/>
    <property type="match status" value="1"/>
</dbReference>
<dbReference type="GO" id="GO:0003700">
    <property type="term" value="F:DNA-binding transcription factor activity"/>
    <property type="evidence" value="ECO:0007669"/>
    <property type="project" value="InterPro"/>
</dbReference>
<dbReference type="PANTHER" id="PTHR43537">
    <property type="entry name" value="TRANSCRIPTIONAL REGULATOR, GNTR FAMILY"/>
    <property type="match status" value="1"/>
</dbReference>
<name>A0A2T5H539_9RHOB</name>
<dbReference type="InterPro" id="IPR036390">
    <property type="entry name" value="WH_DNA-bd_sf"/>
</dbReference>
<evidence type="ECO:0000313" key="6">
    <source>
        <dbReference type="Proteomes" id="UP000244077"/>
    </source>
</evidence>
<keyword evidence="1" id="KW-0805">Transcription regulation</keyword>
<protein>
    <submittedName>
        <fullName evidence="5">GntR family transcriptional regulator</fullName>
    </submittedName>
</protein>
<dbReference type="SUPFAM" id="SSF48008">
    <property type="entry name" value="GntR ligand-binding domain-like"/>
    <property type="match status" value="1"/>
</dbReference>
<keyword evidence="2" id="KW-0238">DNA-binding</keyword>
<dbReference type="InterPro" id="IPR000524">
    <property type="entry name" value="Tscrpt_reg_HTH_GntR"/>
</dbReference>
<dbReference type="EMBL" id="QAOH01000023">
    <property type="protein sequence ID" value="PTQ66695.1"/>
    <property type="molecule type" value="Genomic_DNA"/>
</dbReference>
<dbReference type="PANTHER" id="PTHR43537:SF20">
    <property type="entry name" value="HTH-TYPE TRANSCRIPTIONAL REPRESSOR GLAR"/>
    <property type="match status" value="1"/>
</dbReference>
<evidence type="ECO:0000259" key="4">
    <source>
        <dbReference type="PROSITE" id="PS50949"/>
    </source>
</evidence>